<evidence type="ECO:0008006" key="4">
    <source>
        <dbReference type="Google" id="ProtNLM"/>
    </source>
</evidence>
<feature type="chain" id="PRO_5022689416" description="RHS repeat protein" evidence="1">
    <location>
        <begin position="27"/>
        <end position="1049"/>
    </location>
</feature>
<reference evidence="2 3" key="1">
    <citation type="journal article" date="2017" name="Int. J. Syst. Evol. Microbiol.">
        <title>Arachidicoccus ginsenosidivorans sp. nov., with ginsenoside-converting activity isolated from ginseng cultivating soil.</title>
        <authorList>
            <person name="Siddiqi M.Z."/>
            <person name="Aslam Z."/>
            <person name="Im W.T."/>
        </authorList>
    </citation>
    <scope>NUCLEOTIDE SEQUENCE [LARGE SCALE GENOMIC DNA]</scope>
    <source>
        <strain evidence="2 3">Gsoil 809</strain>
    </source>
</reference>
<keyword evidence="1" id="KW-0732">Signal</keyword>
<dbReference type="OrthoDB" id="680656at2"/>
<feature type="signal peptide" evidence="1">
    <location>
        <begin position="1"/>
        <end position="26"/>
    </location>
</feature>
<sequence length="1049" mass="118019">MRGHFIRLYVLIILSLLLTSSSRAQLSQTVEDKLLPVSPTTYQFTKYEDLPIGKYTGVADVTVPLYTIEQGDLTIPITVNYHTGGIKVNEEASWVGLGWNLPLGQIVQTVMDKDDLADVYYLAAQNSKGTSANPLWMQPDFIHGPFSVLYSYNHDACGTYMPATTPTYTPQTPIAAYGAATTLRYYMPYNGSMNNHYQYFFETHEYFDSEHDIFKANFLGNSINFIYDVVTDNFVSLNKKGYKIEFQQNAFTITIPTGQTFVFGQYTPVYTDNSDKNGCTIPPTYIKPTSKKWMVTKIVSLNKDTISFHYAQSDSLYRSFPQNSQSAVVQKSASSHGISYTTFTGYVSGSSTGMLFSCNIGVDTINPLTTITTFREPECHLTEIKSKFATVTFHASPRLDVNGGVRLDSLTIINQNQHIVDRFSFEYSYINSSTVKDHVISNGAYYNDTGRFSYLRMQLDQIKQNDSNWYQFDYNPVKLPHKNSCATDFWGFYNGALTNITLIPNPVRFPSKSSLGDSHNNHGADVVNTQAGILISITYPTGGKTKFTYELNTFTNYFAPDIDSLNNVTTKGEGLRTKSIDFYASGSTSPSKRTTYNYFGGINNSPKSFFRDEQLSVLKTGEIVDGKYMLYTYDQTVINGSQFLSSNPMGSHAGVGYSEVIQYNLDNVGNNIGAVDTYFNNSQDILVNAGITSGSAVIFSVPSFKSPEEPESGSIAKEDIRDSNQVLTKRTLNYYSNHSSPIYYSVMVGGYPALVDVNSSTGSQCSHYIINPHNLLVWYPVFDVETLPDSTIVYNYSLNDSLRMKETNIYESQYRLMRRNVYQDSKGASYSTVYYYPFDYSASNVVYAQMVNDNRVAEVVNTSDLKGDVTGHYEHSISKHFIAGNRPNSYLLASISERYGNIHPETTNATYDLYDGNNNLLQYTVAGTPTTLIWGYKGQYPVAQIKGVSFNEINLLIDTAAIYDKTDDDIATYLSQLRTQLQNKTDVFVKTFTYLPLVGLATETDEKGAVKKYKYDNFNRLSDILDKDNKVRMHNDYHYKKWINLVLSK</sequence>
<gene>
    <name evidence="2" type="ORF">FSB73_17325</name>
</gene>
<keyword evidence="3" id="KW-1185">Reference proteome</keyword>
<organism evidence="2 3">
    <name type="scientific">Arachidicoccus ginsenosidivorans</name>
    <dbReference type="NCBI Taxonomy" id="496057"/>
    <lineage>
        <taxon>Bacteria</taxon>
        <taxon>Pseudomonadati</taxon>
        <taxon>Bacteroidota</taxon>
        <taxon>Chitinophagia</taxon>
        <taxon>Chitinophagales</taxon>
        <taxon>Chitinophagaceae</taxon>
        <taxon>Arachidicoccus</taxon>
    </lineage>
</organism>
<dbReference type="RefSeq" id="WP_146785052.1">
    <property type="nucleotide sequence ID" value="NZ_CP042434.1"/>
</dbReference>
<name>A0A5B8VNJ4_9BACT</name>
<evidence type="ECO:0000313" key="3">
    <source>
        <dbReference type="Proteomes" id="UP000321291"/>
    </source>
</evidence>
<dbReference type="EMBL" id="CP042434">
    <property type="protein sequence ID" value="QEC73174.1"/>
    <property type="molecule type" value="Genomic_DNA"/>
</dbReference>
<proteinExistence type="predicted"/>
<protein>
    <recommendedName>
        <fullName evidence="4">RHS repeat protein</fullName>
    </recommendedName>
</protein>
<evidence type="ECO:0000313" key="2">
    <source>
        <dbReference type="EMBL" id="QEC73174.1"/>
    </source>
</evidence>
<evidence type="ECO:0000256" key="1">
    <source>
        <dbReference type="SAM" id="SignalP"/>
    </source>
</evidence>
<dbReference type="AlphaFoldDB" id="A0A5B8VNJ4"/>
<dbReference type="Proteomes" id="UP000321291">
    <property type="component" value="Chromosome"/>
</dbReference>
<accession>A0A5B8VNJ4</accession>
<dbReference type="KEGG" id="agi:FSB73_17325"/>